<keyword evidence="3" id="KW-1185">Reference proteome</keyword>
<gene>
    <name evidence="4" type="primary">LOC106817590</name>
</gene>
<accession>A0ABM1EZY6</accession>
<dbReference type="InterPro" id="IPR052035">
    <property type="entry name" value="ZnF_BED_domain_contain"/>
</dbReference>
<dbReference type="PROSITE" id="PS50878">
    <property type="entry name" value="RT_POL"/>
    <property type="match status" value="1"/>
</dbReference>
<dbReference type="SUPFAM" id="SSF53098">
    <property type="entry name" value="Ribonuclease H-like"/>
    <property type="match status" value="1"/>
</dbReference>
<dbReference type="GeneID" id="106817590"/>
<dbReference type="InterPro" id="IPR043502">
    <property type="entry name" value="DNA/RNA_pol_sf"/>
</dbReference>
<dbReference type="SUPFAM" id="SSF140996">
    <property type="entry name" value="Hermes dimerisation domain"/>
    <property type="match status" value="1"/>
</dbReference>
<evidence type="ECO:0000256" key="1">
    <source>
        <dbReference type="SAM" id="MobiDB-lite"/>
    </source>
</evidence>
<name>A0ABM1EZY6_PRICU</name>
<dbReference type="Gene3D" id="3.30.70.270">
    <property type="match status" value="1"/>
</dbReference>
<protein>
    <submittedName>
        <fullName evidence="4">Zinc finger BED domain-containing protein 1-like</fullName>
    </submittedName>
</protein>
<organism evidence="3 4">
    <name type="scientific">Priapulus caudatus</name>
    <name type="common">Priapulid worm</name>
    <dbReference type="NCBI Taxonomy" id="37621"/>
    <lineage>
        <taxon>Eukaryota</taxon>
        <taxon>Metazoa</taxon>
        <taxon>Ecdysozoa</taxon>
        <taxon>Scalidophora</taxon>
        <taxon>Priapulida</taxon>
        <taxon>Priapulimorpha</taxon>
        <taxon>Priapulimorphida</taxon>
        <taxon>Priapulidae</taxon>
        <taxon>Priapulus</taxon>
    </lineage>
</organism>
<dbReference type="PANTHER" id="PTHR46481">
    <property type="entry name" value="ZINC FINGER BED DOMAIN-CONTAINING PROTEIN 4"/>
    <property type="match status" value="1"/>
</dbReference>
<dbReference type="Pfam" id="PF00078">
    <property type="entry name" value="RVT_1"/>
    <property type="match status" value="1"/>
</dbReference>
<evidence type="ECO:0000259" key="2">
    <source>
        <dbReference type="PROSITE" id="PS50878"/>
    </source>
</evidence>
<dbReference type="Proteomes" id="UP000695022">
    <property type="component" value="Unplaced"/>
</dbReference>
<feature type="region of interest" description="Disordered" evidence="1">
    <location>
        <begin position="546"/>
        <end position="578"/>
    </location>
</feature>
<dbReference type="InterPro" id="IPR012337">
    <property type="entry name" value="RNaseH-like_sf"/>
</dbReference>
<evidence type="ECO:0000313" key="4">
    <source>
        <dbReference type="RefSeq" id="XP_014677757.1"/>
    </source>
</evidence>
<dbReference type="PANTHER" id="PTHR46481:SF4">
    <property type="entry name" value="ZINC FINGER BED DOMAIN-CONTAINING PROTEIN 4"/>
    <property type="match status" value="1"/>
</dbReference>
<dbReference type="SUPFAM" id="SSF56672">
    <property type="entry name" value="DNA/RNA polymerases"/>
    <property type="match status" value="1"/>
</dbReference>
<proteinExistence type="predicted"/>
<dbReference type="RefSeq" id="XP_014677757.1">
    <property type="nucleotide sequence ID" value="XM_014822271.1"/>
</dbReference>
<dbReference type="InterPro" id="IPR000477">
    <property type="entry name" value="RT_dom"/>
</dbReference>
<reference evidence="4" key="1">
    <citation type="submission" date="2025-08" db="UniProtKB">
        <authorList>
            <consortium name="RefSeq"/>
        </authorList>
    </citation>
    <scope>IDENTIFICATION</scope>
</reference>
<feature type="non-terminal residue" evidence="4">
    <location>
        <position position="634"/>
    </location>
</feature>
<evidence type="ECO:0000313" key="3">
    <source>
        <dbReference type="Proteomes" id="UP000695022"/>
    </source>
</evidence>
<feature type="domain" description="Reverse transcriptase" evidence="2">
    <location>
        <begin position="1"/>
        <end position="65"/>
    </location>
</feature>
<sequence>MVLSDLQNKCAIPYIDNIIIHSPNQQKHLADIQQVCHRLHQAGLKLNPAKCVFLKQSVKYLGHVISPHVWGRAKIHDWKYHEHDGPLKTHHPKHAKLLLSEEEPTHDQAGETSGSQKTLKQAFQQPFANSSPRATAITRQVGVFIAEDLRPYSVVEKAGFQKIVKLLEPRYKVPSRQHFSTKVIPELYKETKAKLLTELRDAPMIALTTDGWTSRATVSYITITAHYMSGDDWKLHSRVLQTRALYKSHTGEHIGNVLTDALEEWNIKRPIQAMGNPVVTDNASNMDIAVREAGIGPHVKCFAHTINLATQRGLQTPAMERLLGRFKRIINYFHRSTSAAALLKEKQKMLQLPVHKLLIDVSTRWNSSYDMMQRFLEQQPAIVATLLSPELRKASKDIYTLKDDDISNAEEAIALLKPMKSITVILCDEASPTISLIHPLQHQILQTMTAVNNDSPMTINLKTAIRNDITKRYADPDVIALLLLCTCLDPRFRAFTHIDEGLRAEVYVTLRVKAIALNTKIQQQQQQAVHTAPVPLEVGANVTESHHPISDHEESDQSVASSSTSDLHGDSGDGQPARKKSALEDLFGSGLLVTGLEQQQTIETLKDLKSVARYLIDDDDLIYYAAEPTRHEDP</sequence>
<dbReference type="InterPro" id="IPR043128">
    <property type="entry name" value="Rev_trsase/Diguanyl_cyclase"/>
</dbReference>